<dbReference type="AlphaFoldDB" id="A0A9X9LJF1"/>
<dbReference type="GO" id="GO:0046872">
    <property type="term" value="F:metal ion binding"/>
    <property type="evidence" value="ECO:0007669"/>
    <property type="project" value="UniProtKB-KW"/>
</dbReference>
<dbReference type="InterPro" id="IPR036163">
    <property type="entry name" value="HMA_dom_sf"/>
</dbReference>
<organism evidence="13 14">
    <name type="scientific">Gulo gulo</name>
    <name type="common">Wolverine</name>
    <name type="synonym">Gluton</name>
    <dbReference type="NCBI Taxonomy" id="48420"/>
    <lineage>
        <taxon>Eukaryota</taxon>
        <taxon>Metazoa</taxon>
        <taxon>Chordata</taxon>
        <taxon>Craniata</taxon>
        <taxon>Vertebrata</taxon>
        <taxon>Euteleostomi</taxon>
        <taxon>Mammalia</taxon>
        <taxon>Eutheria</taxon>
        <taxon>Laurasiatheria</taxon>
        <taxon>Carnivora</taxon>
        <taxon>Caniformia</taxon>
        <taxon>Musteloidea</taxon>
        <taxon>Mustelidae</taxon>
        <taxon>Guloninae</taxon>
        <taxon>Gulo</taxon>
    </lineage>
</organism>
<dbReference type="FunFam" id="3.30.70.100:FF:000008">
    <property type="entry name" value="Copper transport protein ATOX1"/>
    <property type="match status" value="1"/>
</dbReference>
<evidence type="ECO:0000256" key="8">
    <source>
        <dbReference type="ARBA" id="ARBA00038171"/>
    </source>
</evidence>
<evidence type="ECO:0000256" key="9">
    <source>
        <dbReference type="ARBA" id="ARBA00040962"/>
    </source>
</evidence>
<evidence type="ECO:0000256" key="7">
    <source>
        <dbReference type="ARBA" id="ARBA00037651"/>
    </source>
</evidence>
<dbReference type="PANTHER" id="PTHR46365">
    <property type="entry name" value="COPPER TRANSPORT PROTEIN ATOX1"/>
    <property type="match status" value="1"/>
</dbReference>
<dbReference type="GO" id="GO:0016531">
    <property type="term" value="F:copper chaperone activity"/>
    <property type="evidence" value="ECO:0007669"/>
    <property type="project" value="TreeGrafter"/>
</dbReference>
<evidence type="ECO:0000313" key="13">
    <source>
        <dbReference type="EMBL" id="VCW69629.1"/>
    </source>
</evidence>
<evidence type="ECO:0000313" key="14">
    <source>
        <dbReference type="Proteomes" id="UP000269945"/>
    </source>
</evidence>
<dbReference type="Gene3D" id="3.30.70.100">
    <property type="match status" value="1"/>
</dbReference>
<dbReference type="CDD" id="cd00371">
    <property type="entry name" value="HMA"/>
    <property type="match status" value="1"/>
</dbReference>
<dbReference type="GO" id="GO:0006825">
    <property type="term" value="P:copper ion transport"/>
    <property type="evidence" value="ECO:0007669"/>
    <property type="project" value="UniProtKB-KW"/>
</dbReference>
<evidence type="ECO:0000259" key="12">
    <source>
        <dbReference type="PROSITE" id="PS50846"/>
    </source>
</evidence>
<keyword evidence="5" id="KW-0406">Ion transport</keyword>
<comment type="function">
    <text evidence="7">Binds and deliver cytosolic copper to the copper ATPase proteins. May be important in cellular antioxidant defense.</text>
</comment>
<keyword evidence="4" id="KW-0186">Copper</keyword>
<evidence type="ECO:0000256" key="6">
    <source>
        <dbReference type="ARBA" id="ARBA00023186"/>
    </source>
</evidence>
<dbReference type="EMBL" id="CYRY02005180">
    <property type="protein sequence ID" value="VCW69629.1"/>
    <property type="molecule type" value="Genomic_DNA"/>
</dbReference>
<keyword evidence="6" id="KW-0143">Chaperone</keyword>
<dbReference type="InterPro" id="IPR051881">
    <property type="entry name" value="Copper_transport_ATOX1-like"/>
</dbReference>
<dbReference type="GO" id="GO:0005829">
    <property type="term" value="C:cytosol"/>
    <property type="evidence" value="ECO:0007669"/>
    <property type="project" value="TreeGrafter"/>
</dbReference>
<gene>
    <name evidence="13" type="ORF">BN2614_LOCUS1</name>
</gene>
<dbReference type="PROSITE" id="PS50846">
    <property type="entry name" value="HMA_2"/>
    <property type="match status" value="1"/>
</dbReference>
<dbReference type="InterPro" id="IPR006121">
    <property type="entry name" value="HMA_dom"/>
</dbReference>
<name>A0A9X9LJF1_GULGU</name>
<dbReference type="Proteomes" id="UP000269945">
    <property type="component" value="Unassembled WGS sequence"/>
</dbReference>
<evidence type="ECO:0000256" key="4">
    <source>
        <dbReference type="ARBA" id="ARBA00023008"/>
    </source>
</evidence>
<evidence type="ECO:0000256" key="5">
    <source>
        <dbReference type="ARBA" id="ARBA00023065"/>
    </source>
</evidence>
<comment type="caution">
    <text evidence="13">The sequence shown here is derived from an EMBL/GenBank/DDBJ whole genome shotgun (WGS) entry which is preliminary data.</text>
</comment>
<dbReference type="PANTHER" id="PTHR46365:SF1">
    <property type="entry name" value="COPPER TRANSPORT PROTEIN ATOX1"/>
    <property type="match status" value="1"/>
</dbReference>
<sequence length="50" mass="5380">MTCEGCSNAVSRVLNKLGGVEFDIDLPNKKVCISSDHSVDILLETLEKTG</sequence>
<evidence type="ECO:0000256" key="10">
    <source>
        <dbReference type="ARBA" id="ARBA00043201"/>
    </source>
</evidence>
<keyword evidence="14" id="KW-1185">Reference proteome</keyword>
<evidence type="ECO:0000256" key="3">
    <source>
        <dbReference type="ARBA" id="ARBA00022796"/>
    </source>
</evidence>
<dbReference type="Pfam" id="PF00403">
    <property type="entry name" value="HMA"/>
    <property type="match status" value="1"/>
</dbReference>
<dbReference type="SUPFAM" id="SSF55008">
    <property type="entry name" value="HMA, heavy metal-associated domain"/>
    <property type="match status" value="1"/>
</dbReference>
<protein>
    <recommendedName>
        <fullName evidence="9">Copper transport protein ATOX1</fullName>
    </recommendedName>
    <alternativeName>
        <fullName evidence="10">Metal transport protein ATX1</fullName>
    </alternativeName>
</protein>
<keyword evidence="2" id="KW-0479">Metal-binding</keyword>
<comment type="similarity">
    <text evidence="8">Belongs to the ATX1 family.</text>
</comment>
<evidence type="ECO:0000256" key="11">
    <source>
        <dbReference type="ARBA" id="ARBA00046351"/>
    </source>
</evidence>
<comment type="subunit">
    <text evidence="11">Homodimer. Interacts with ATP7B. Interacts with ATP7A. Interacts (via dimer form) with SLC31A1 (via C-terminal domain); this interaction improves ATOX1 stability and controls intracellular Cu(I) levels.</text>
</comment>
<keyword evidence="3" id="KW-0187">Copper transport</keyword>
<proteinExistence type="inferred from homology"/>
<evidence type="ECO:0000256" key="2">
    <source>
        <dbReference type="ARBA" id="ARBA00022723"/>
    </source>
</evidence>
<evidence type="ECO:0000256" key="1">
    <source>
        <dbReference type="ARBA" id="ARBA00022448"/>
    </source>
</evidence>
<reference evidence="13 14" key="1">
    <citation type="submission" date="2018-10" db="EMBL/GenBank/DDBJ databases">
        <authorList>
            <person name="Ekblom R."/>
            <person name="Jareborg N."/>
        </authorList>
    </citation>
    <scope>NUCLEOTIDE SEQUENCE [LARGE SCALE GENOMIC DNA]</scope>
    <source>
        <tissue evidence="13">Muscle</tissue>
    </source>
</reference>
<feature type="non-terminal residue" evidence="13">
    <location>
        <position position="50"/>
    </location>
</feature>
<keyword evidence="1" id="KW-0813">Transport</keyword>
<accession>A0A9X9LJF1</accession>
<feature type="domain" description="HMA" evidence="12">
    <location>
        <begin position="1"/>
        <end position="50"/>
    </location>
</feature>